<dbReference type="CDD" id="cd16012">
    <property type="entry name" value="ALP"/>
    <property type="match status" value="1"/>
</dbReference>
<evidence type="ECO:0000313" key="20">
    <source>
        <dbReference type="Proteomes" id="UP001152759"/>
    </source>
</evidence>
<dbReference type="FunFam" id="3.40.720.10:FF:000008">
    <property type="entry name" value="Alkaline phosphatase"/>
    <property type="match status" value="1"/>
</dbReference>
<feature type="binding site" evidence="15">
    <location>
        <position position="487"/>
    </location>
    <ligand>
        <name>Zn(2+)</name>
        <dbReference type="ChEBI" id="CHEBI:29105"/>
        <label>2</label>
    </ligand>
</feature>
<keyword evidence="7 15" id="KW-0479">Metal-binding</keyword>
<dbReference type="AlphaFoldDB" id="A0A9P0F593"/>
<feature type="binding site" evidence="15">
    <location>
        <position position="408"/>
    </location>
    <ligand>
        <name>Zn(2+)</name>
        <dbReference type="ChEBI" id="CHEBI:29105"/>
        <label>2</label>
    </ligand>
</feature>
<dbReference type="Pfam" id="PF00245">
    <property type="entry name" value="Alk_phosphatase"/>
    <property type="match status" value="1"/>
</dbReference>
<feature type="binding site" evidence="15">
    <location>
        <position position="361"/>
    </location>
    <ligand>
        <name>Mg(2+)</name>
        <dbReference type="ChEBI" id="CHEBI:18420"/>
    </ligand>
</feature>
<evidence type="ECO:0000256" key="9">
    <source>
        <dbReference type="ARBA" id="ARBA00022833"/>
    </source>
</evidence>
<feature type="binding site" evidence="15">
    <location>
        <position position="213"/>
    </location>
    <ligand>
        <name>Mg(2+)</name>
        <dbReference type="ChEBI" id="CHEBI:18420"/>
    </ligand>
</feature>
<dbReference type="Gene3D" id="3.40.720.10">
    <property type="entry name" value="Alkaline Phosphatase, subunit A"/>
    <property type="match status" value="1"/>
</dbReference>
<name>A0A9P0F593_BEMTA</name>
<keyword evidence="8" id="KW-0378">Hydrolase</keyword>
<evidence type="ECO:0000256" key="17">
    <source>
        <dbReference type="SAM" id="Phobius"/>
    </source>
</evidence>
<evidence type="ECO:0000256" key="18">
    <source>
        <dbReference type="SAM" id="SignalP"/>
    </source>
</evidence>
<feature type="binding site" evidence="15">
    <location>
        <position position="370"/>
    </location>
    <ligand>
        <name>Zn(2+)</name>
        <dbReference type="ChEBI" id="CHEBI:29105"/>
        <label>2</label>
    </ligand>
</feature>
<feature type="signal peptide" evidence="18">
    <location>
        <begin position="1"/>
        <end position="17"/>
    </location>
</feature>
<dbReference type="GO" id="GO:0005886">
    <property type="term" value="C:plasma membrane"/>
    <property type="evidence" value="ECO:0007669"/>
    <property type="project" value="UniProtKB-SubCell"/>
</dbReference>
<evidence type="ECO:0000256" key="14">
    <source>
        <dbReference type="PIRSR" id="PIRSR601952-1"/>
    </source>
</evidence>
<evidence type="ECO:0000256" key="12">
    <source>
        <dbReference type="ARBA" id="ARBA00023180"/>
    </source>
</evidence>
<evidence type="ECO:0000256" key="13">
    <source>
        <dbReference type="ARBA" id="ARBA00023288"/>
    </source>
</evidence>
<keyword evidence="11 17" id="KW-0472">Membrane</keyword>
<evidence type="ECO:0000256" key="4">
    <source>
        <dbReference type="ARBA" id="ARBA00022475"/>
    </source>
</evidence>
<keyword evidence="9 15" id="KW-0862">Zinc</keyword>
<evidence type="ECO:0000313" key="19">
    <source>
        <dbReference type="EMBL" id="CAH0392570.1"/>
    </source>
</evidence>
<keyword evidence="17" id="KW-1133">Transmembrane helix</keyword>
<feature type="binding site" evidence="15">
    <location>
        <position position="366"/>
    </location>
    <ligand>
        <name>Zn(2+)</name>
        <dbReference type="ChEBI" id="CHEBI:29105"/>
        <label>2</label>
    </ligand>
</feature>
<feature type="chain" id="PRO_5040493357" description="alkaline phosphatase" evidence="18">
    <location>
        <begin position="18"/>
        <end position="556"/>
    </location>
</feature>
<dbReference type="EMBL" id="OU963867">
    <property type="protein sequence ID" value="CAH0392570.1"/>
    <property type="molecule type" value="Genomic_DNA"/>
</dbReference>
<evidence type="ECO:0000256" key="10">
    <source>
        <dbReference type="ARBA" id="ARBA00022842"/>
    </source>
</evidence>
<keyword evidence="17" id="KW-0812">Transmembrane</keyword>
<reference evidence="19" key="1">
    <citation type="submission" date="2021-12" db="EMBL/GenBank/DDBJ databases">
        <authorList>
            <person name="King R."/>
        </authorList>
    </citation>
    <scope>NUCLEOTIDE SEQUENCE</scope>
</reference>
<protein>
    <recommendedName>
        <fullName evidence="3">alkaline phosphatase</fullName>
        <ecNumber evidence="3">3.1.3.1</ecNumber>
    </recommendedName>
</protein>
<feature type="binding site" evidence="15">
    <location>
        <position position="211"/>
    </location>
    <ligand>
        <name>Mg(2+)</name>
        <dbReference type="ChEBI" id="CHEBI:18420"/>
    </ligand>
</feature>
<keyword evidence="12" id="KW-0325">Glycoprotein</keyword>
<gene>
    <name evidence="19" type="ORF">BEMITA_LOCUS11076</name>
</gene>
<keyword evidence="4" id="KW-1003">Cell membrane</keyword>
<dbReference type="PANTHER" id="PTHR11596:SF5">
    <property type="entry name" value="ALKALINE PHOSPHATASE"/>
    <property type="match status" value="1"/>
</dbReference>
<feature type="transmembrane region" description="Helical" evidence="17">
    <location>
        <begin position="535"/>
        <end position="555"/>
    </location>
</feature>
<dbReference type="GO" id="GO:0004035">
    <property type="term" value="F:alkaline phosphatase activity"/>
    <property type="evidence" value="ECO:0007669"/>
    <property type="project" value="UniProtKB-EC"/>
</dbReference>
<evidence type="ECO:0000256" key="11">
    <source>
        <dbReference type="ARBA" id="ARBA00023136"/>
    </source>
</evidence>
<evidence type="ECO:0000256" key="8">
    <source>
        <dbReference type="ARBA" id="ARBA00022801"/>
    </source>
</evidence>
<comment type="cofactor">
    <cofactor evidence="15">
        <name>Mg(2+)</name>
        <dbReference type="ChEBI" id="CHEBI:18420"/>
    </cofactor>
    <text evidence="15">Binds 1 Mg(2+) ion.</text>
</comment>
<keyword evidence="20" id="KW-1185">Reference proteome</keyword>
<evidence type="ECO:0000256" key="6">
    <source>
        <dbReference type="ARBA" id="ARBA00022622"/>
    </source>
</evidence>
<proteinExistence type="inferred from homology"/>
<dbReference type="GO" id="GO:0098552">
    <property type="term" value="C:side of membrane"/>
    <property type="evidence" value="ECO:0007669"/>
    <property type="project" value="UniProtKB-KW"/>
</dbReference>
<dbReference type="InterPro" id="IPR017850">
    <property type="entry name" value="Alkaline_phosphatase_core_sf"/>
</dbReference>
<feature type="binding site" evidence="15">
    <location>
        <position position="98"/>
    </location>
    <ligand>
        <name>Mg(2+)</name>
        <dbReference type="ChEBI" id="CHEBI:18420"/>
    </ligand>
</feature>
<evidence type="ECO:0000256" key="3">
    <source>
        <dbReference type="ARBA" id="ARBA00012647"/>
    </source>
</evidence>
<evidence type="ECO:0000256" key="5">
    <source>
        <dbReference type="ARBA" id="ARBA00022553"/>
    </source>
</evidence>
<dbReference type="KEGG" id="btab:109042021"/>
<comment type="subcellular location">
    <subcellularLocation>
        <location evidence="1">Cell membrane</location>
        <topology evidence="1">Lipid-anchor</topology>
        <topology evidence="1">GPI-anchor</topology>
    </subcellularLocation>
</comment>
<dbReference type="Proteomes" id="UP001152759">
    <property type="component" value="Chromosome 6"/>
</dbReference>
<dbReference type="InterPro" id="IPR001952">
    <property type="entry name" value="Alkaline_phosphatase"/>
</dbReference>
<evidence type="ECO:0000256" key="1">
    <source>
        <dbReference type="ARBA" id="ARBA00004609"/>
    </source>
</evidence>
<keyword evidence="5" id="KW-0597">Phosphoprotein</keyword>
<keyword evidence="13" id="KW-0449">Lipoprotein</keyword>
<accession>A0A9P0F593</accession>
<feature type="binding site" evidence="15">
    <location>
        <position position="407"/>
    </location>
    <ligand>
        <name>Zn(2+)</name>
        <dbReference type="ChEBI" id="CHEBI:29105"/>
        <label>2</label>
    </ligand>
</feature>
<sequence>MTFFGRLTVLLLSWCLSVEFSSPHGHDSTDRARFQSGSSMPSVGFGQKDGLMGQVPLTPPEELDASYWMDSARKTLDMNLRLKPNKNRAKNVILFMGDGMSMPTVAAARILKGQLNNKPGEETRLVFEDFPSVGLAKTYCTDTQVADSACSSTAYHCGVKGAYYTVGLNGRARRGDCRAAINESNHVTSINQWAQDAGKWTGSVTTTRITHASPSGGYAHSADREWETDSAIPAGCSAKDIAHQLVYNAPGKDMRVLLGGGRKHFLTNATDFNGTRTDGQNLITKWKEGKAGQKATYVQDRAGLMAINPAETDYLLGLFRMDHMSYYVDADHTEEPSLEEMTEKAIQILERNPEGFFLFVEGGKIDLAHHDNLAHKALVETIEFEKAVVKALKMTSVEDTLVVVTSDHSHSFTMNGYPKRGNSIFGFSDELSDLDWKPYSTLSYANGPAKTKYEDPVAHTRYNLTNDETANPQYEFSAMVPMVWETHGGDDIGVYAVGPWAHLLDRQFEQNYIAIVMAHAASILPSDTSSSTSSLQLSLFSIVFGSIFVFLSVMIS</sequence>
<dbReference type="GO" id="GO:0046872">
    <property type="term" value="F:metal ion binding"/>
    <property type="evidence" value="ECO:0007669"/>
    <property type="project" value="UniProtKB-KW"/>
</dbReference>
<dbReference type="SMART" id="SM00098">
    <property type="entry name" value="alkPPc"/>
    <property type="match status" value="1"/>
</dbReference>
<dbReference type="EC" id="3.1.3.1" evidence="3"/>
<comment type="similarity">
    <text evidence="2 16">Belongs to the alkaline phosphatase family.</text>
</comment>
<evidence type="ECO:0000256" key="7">
    <source>
        <dbReference type="ARBA" id="ARBA00022723"/>
    </source>
</evidence>
<keyword evidence="18" id="KW-0732">Signal</keyword>
<keyword evidence="6" id="KW-0336">GPI-anchor</keyword>
<dbReference type="SMR" id="A0A9P0F593"/>
<feature type="binding site" evidence="15">
    <location>
        <position position="98"/>
    </location>
    <ligand>
        <name>Zn(2+)</name>
        <dbReference type="ChEBI" id="CHEBI:29105"/>
        <label>2</label>
    </ligand>
</feature>
<dbReference type="SUPFAM" id="SSF53649">
    <property type="entry name" value="Alkaline phosphatase-like"/>
    <property type="match status" value="1"/>
</dbReference>
<keyword evidence="10 15" id="KW-0460">Magnesium</keyword>
<comment type="cofactor">
    <cofactor evidence="15">
        <name>Zn(2+)</name>
        <dbReference type="ChEBI" id="CHEBI:29105"/>
    </cofactor>
    <text evidence="15">Binds 2 Zn(2+) ions.</text>
</comment>
<dbReference type="PANTHER" id="PTHR11596">
    <property type="entry name" value="ALKALINE PHOSPHATASE"/>
    <property type="match status" value="1"/>
</dbReference>
<evidence type="ECO:0000256" key="15">
    <source>
        <dbReference type="PIRSR" id="PIRSR601952-2"/>
    </source>
</evidence>
<feature type="active site" description="Phosphoserine intermediate" evidence="14">
    <location>
        <position position="148"/>
    </location>
</feature>
<evidence type="ECO:0000256" key="2">
    <source>
        <dbReference type="ARBA" id="ARBA00005984"/>
    </source>
</evidence>
<organism evidence="19 20">
    <name type="scientific">Bemisia tabaci</name>
    <name type="common">Sweetpotato whitefly</name>
    <name type="synonym">Aleurodes tabaci</name>
    <dbReference type="NCBI Taxonomy" id="7038"/>
    <lineage>
        <taxon>Eukaryota</taxon>
        <taxon>Metazoa</taxon>
        <taxon>Ecdysozoa</taxon>
        <taxon>Arthropoda</taxon>
        <taxon>Hexapoda</taxon>
        <taxon>Insecta</taxon>
        <taxon>Pterygota</taxon>
        <taxon>Neoptera</taxon>
        <taxon>Paraneoptera</taxon>
        <taxon>Hemiptera</taxon>
        <taxon>Sternorrhyncha</taxon>
        <taxon>Aleyrodoidea</taxon>
        <taxon>Aleyrodidae</taxon>
        <taxon>Aleyrodinae</taxon>
        <taxon>Bemisia</taxon>
    </lineage>
</organism>
<dbReference type="PRINTS" id="PR00113">
    <property type="entry name" value="ALKPHPHTASE"/>
</dbReference>
<evidence type="ECO:0000256" key="16">
    <source>
        <dbReference type="RuleBase" id="RU003946"/>
    </source>
</evidence>